<dbReference type="InterPro" id="IPR002225">
    <property type="entry name" value="3Beta_OHSteriod_DH/Estase"/>
</dbReference>
<proteinExistence type="inferred from homology"/>
<name>A0A0F9PZI0_9ZZZZ</name>
<dbReference type="GO" id="GO:0006694">
    <property type="term" value="P:steroid biosynthetic process"/>
    <property type="evidence" value="ECO:0007669"/>
    <property type="project" value="InterPro"/>
</dbReference>
<reference evidence="3" key="1">
    <citation type="journal article" date="2015" name="Nature">
        <title>Complex archaea that bridge the gap between prokaryotes and eukaryotes.</title>
        <authorList>
            <person name="Spang A."/>
            <person name="Saw J.H."/>
            <person name="Jorgensen S.L."/>
            <person name="Zaremba-Niedzwiedzka K."/>
            <person name="Martijn J."/>
            <person name="Lind A.E."/>
            <person name="van Eijk R."/>
            <person name="Schleper C."/>
            <person name="Guy L."/>
            <person name="Ettema T.J."/>
        </authorList>
    </citation>
    <scope>NUCLEOTIDE SEQUENCE</scope>
</reference>
<accession>A0A0F9PZI0</accession>
<organism evidence="3">
    <name type="scientific">marine sediment metagenome</name>
    <dbReference type="NCBI Taxonomy" id="412755"/>
    <lineage>
        <taxon>unclassified sequences</taxon>
        <taxon>metagenomes</taxon>
        <taxon>ecological metagenomes</taxon>
    </lineage>
</organism>
<dbReference type="GO" id="GO:0006567">
    <property type="term" value="P:L-threonine catabolic process"/>
    <property type="evidence" value="ECO:0007669"/>
    <property type="project" value="TreeGrafter"/>
</dbReference>
<evidence type="ECO:0000259" key="2">
    <source>
        <dbReference type="Pfam" id="PF01073"/>
    </source>
</evidence>
<feature type="domain" description="3-beta hydroxysteroid dehydrogenase/isomerase" evidence="2">
    <location>
        <begin position="5"/>
        <end position="105"/>
    </location>
</feature>
<protein>
    <recommendedName>
        <fullName evidence="2">3-beta hydroxysteroid dehydrogenase/isomerase domain-containing protein</fullName>
    </recommendedName>
</protein>
<dbReference type="AlphaFoldDB" id="A0A0F9PZI0"/>
<dbReference type="GO" id="GO:0008743">
    <property type="term" value="F:L-threonine 3-dehydrogenase activity"/>
    <property type="evidence" value="ECO:0007669"/>
    <property type="project" value="TreeGrafter"/>
</dbReference>
<gene>
    <name evidence="3" type="ORF">LCGC14_0767190</name>
</gene>
<dbReference type="PANTHER" id="PTHR42687:SF1">
    <property type="entry name" value="L-THREONINE 3-DEHYDROGENASE, MITOCHONDRIAL"/>
    <property type="match status" value="1"/>
</dbReference>
<dbReference type="Pfam" id="PF01073">
    <property type="entry name" value="3Beta_HSD"/>
    <property type="match status" value="1"/>
</dbReference>
<dbReference type="PANTHER" id="PTHR42687">
    <property type="entry name" value="L-THREONINE 3-DEHYDROGENASE"/>
    <property type="match status" value="1"/>
</dbReference>
<evidence type="ECO:0000313" key="3">
    <source>
        <dbReference type="EMBL" id="KKN37070.1"/>
    </source>
</evidence>
<dbReference type="SUPFAM" id="SSF51735">
    <property type="entry name" value="NAD(P)-binding Rossmann-fold domains"/>
    <property type="match status" value="1"/>
</dbReference>
<evidence type="ECO:0000256" key="1">
    <source>
        <dbReference type="ARBA" id="ARBA00007637"/>
    </source>
</evidence>
<comment type="similarity">
    <text evidence="1">Belongs to the NAD(P)-dependent epimerase/dehydratase family.</text>
</comment>
<dbReference type="InterPro" id="IPR051225">
    <property type="entry name" value="NAD(P)_epim/dehydratase"/>
</dbReference>
<dbReference type="Gene3D" id="3.40.50.720">
    <property type="entry name" value="NAD(P)-binding Rossmann-like Domain"/>
    <property type="match status" value="1"/>
</dbReference>
<comment type="caution">
    <text evidence="3">The sequence shown here is derived from an EMBL/GenBank/DDBJ whole genome shotgun (WGS) entry which is preliminary data.</text>
</comment>
<dbReference type="EMBL" id="LAZR01001923">
    <property type="protein sequence ID" value="KKN37070.1"/>
    <property type="molecule type" value="Genomic_DNA"/>
</dbReference>
<dbReference type="InterPro" id="IPR036291">
    <property type="entry name" value="NAD(P)-bd_dom_sf"/>
</dbReference>
<sequence length="143" mass="16585">MKILLTGSFGNVGLSTLEELIRKNYSIRVLDIYNKKNRRIASKYKDQIDIIWGDLRNPKDVEKAVEGQHVVIHTAAIIPPLADKKPKFAESVNVGGTKNIINAMKSQPQKPKITKIIPFSKKTSFLFFRFRQILKYYIRYRDF</sequence>